<gene>
    <name evidence="2" type="ORF">HNP52_000455</name>
</gene>
<keyword evidence="1" id="KW-0812">Transmembrane</keyword>
<evidence type="ECO:0000313" key="2">
    <source>
        <dbReference type="EMBL" id="MBB4837404.1"/>
    </source>
</evidence>
<proteinExistence type="predicted"/>
<comment type="caution">
    <text evidence="2">The sequence shown here is derived from an EMBL/GenBank/DDBJ whole genome shotgun (WGS) entry which is preliminary data.</text>
</comment>
<name>A0A7W7JXX5_9SPHN</name>
<sequence>MSDSPPVEAPKPWRPSFGGQMGALVIGALAMIGAIVGLLAIVMAVVMFYDGPHHREAPAQVEAKVANEVFAVSEVTPLRGINLTEIVIATERSIGRGGGSYSAGEPADDRNVILLDKASGASRKVLPDNSRRILERQYLAGASGGDAAQQKPEPPFAYYLFRVRAQGGKEDVLVGDLATGRQAFLLTGLDGVDKIWMQSPTRVALLMRQGRKLQYRAIEIPALKVVVARPVEID</sequence>
<feature type="transmembrane region" description="Helical" evidence="1">
    <location>
        <begin position="20"/>
        <end position="49"/>
    </location>
</feature>
<keyword evidence="1" id="KW-0472">Membrane</keyword>
<dbReference type="RefSeq" id="WP_184161905.1">
    <property type="nucleotide sequence ID" value="NZ_JACHLN010000001.1"/>
</dbReference>
<dbReference type="Proteomes" id="UP000575241">
    <property type="component" value="Unassembled WGS sequence"/>
</dbReference>
<organism evidence="2 3">
    <name type="scientific">Sphingomonas kyeonggiensis</name>
    <dbReference type="NCBI Taxonomy" id="1268553"/>
    <lineage>
        <taxon>Bacteria</taxon>
        <taxon>Pseudomonadati</taxon>
        <taxon>Pseudomonadota</taxon>
        <taxon>Alphaproteobacteria</taxon>
        <taxon>Sphingomonadales</taxon>
        <taxon>Sphingomonadaceae</taxon>
        <taxon>Sphingomonas</taxon>
    </lineage>
</organism>
<dbReference type="EMBL" id="JACHLN010000001">
    <property type="protein sequence ID" value="MBB4837404.1"/>
    <property type="molecule type" value="Genomic_DNA"/>
</dbReference>
<accession>A0A7W7JXX5</accession>
<evidence type="ECO:0000313" key="3">
    <source>
        <dbReference type="Proteomes" id="UP000575241"/>
    </source>
</evidence>
<reference evidence="2 3" key="1">
    <citation type="submission" date="2020-08" db="EMBL/GenBank/DDBJ databases">
        <title>Functional genomics of gut bacteria from endangered species of beetles.</title>
        <authorList>
            <person name="Carlos-Shanley C."/>
        </authorList>
    </citation>
    <scope>NUCLEOTIDE SEQUENCE [LARGE SCALE GENOMIC DNA]</scope>
    <source>
        <strain evidence="2 3">S00224</strain>
    </source>
</reference>
<keyword evidence="1" id="KW-1133">Transmembrane helix</keyword>
<protein>
    <submittedName>
        <fullName evidence="2">Uncharacterized protein</fullName>
    </submittedName>
</protein>
<evidence type="ECO:0000256" key="1">
    <source>
        <dbReference type="SAM" id="Phobius"/>
    </source>
</evidence>
<keyword evidence="3" id="KW-1185">Reference proteome</keyword>
<dbReference type="AlphaFoldDB" id="A0A7W7JXX5"/>